<dbReference type="EMBL" id="CAIIXF020000001">
    <property type="protein sequence ID" value="CAH1773157.1"/>
    <property type="molecule type" value="Genomic_DNA"/>
</dbReference>
<evidence type="ECO:0000313" key="4">
    <source>
        <dbReference type="Proteomes" id="UP000749559"/>
    </source>
</evidence>
<reference evidence="3" key="1">
    <citation type="submission" date="2022-03" db="EMBL/GenBank/DDBJ databases">
        <authorList>
            <person name="Martin C."/>
        </authorList>
    </citation>
    <scope>NUCLEOTIDE SEQUENCE</scope>
</reference>
<name>A0A8J1XZU9_OWEFU</name>
<feature type="compositionally biased region" description="Polar residues" evidence="1">
    <location>
        <begin position="963"/>
        <end position="977"/>
    </location>
</feature>
<feature type="compositionally biased region" description="Polar residues" evidence="1">
    <location>
        <begin position="2161"/>
        <end position="2170"/>
    </location>
</feature>
<keyword evidence="4" id="KW-1185">Reference proteome</keyword>
<proteinExistence type="predicted"/>
<dbReference type="InterPro" id="IPR026854">
    <property type="entry name" value="VPS13_N"/>
</dbReference>
<evidence type="ECO:0000313" key="3">
    <source>
        <dbReference type="EMBL" id="CAH1773157.1"/>
    </source>
</evidence>
<evidence type="ECO:0000259" key="2">
    <source>
        <dbReference type="Pfam" id="PF12624"/>
    </source>
</evidence>
<feature type="region of interest" description="Disordered" evidence="1">
    <location>
        <begin position="2140"/>
        <end position="2174"/>
    </location>
</feature>
<feature type="compositionally biased region" description="Polar residues" evidence="1">
    <location>
        <begin position="3332"/>
        <end position="3359"/>
    </location>
</feature>
<comment type="caution">
    <text evidence="3">The sequence shown here is derived from an EMBL/GenBank/DDBJ whole genome shotgun (WGS) entry which is preliminary data.</text>
</comment>
<accession>A0A8J1XZU9</accession>
<feature type="region of interest" description="Disordered" evidence="1">
    <location>
        <begin position="298"/>
        <end position="326"/>
    </location>
</feature>
<feature type="region of interest" description="Disordered" evidence="1">
    <location>
        <begin position="3296"/>
        <end position="3375"/>
    </location>
</feature>
<dbReference type="OrthoDB" id="445152at2759"/>
<feature type="region of interest" description="Disordered" evidence="1">
    <location>
        <begin position="3715"/>
        <end position="3740"/>
    </location>
</feature>
<feature type="compositionally biased region" description="Low complexity" evidence="1">
    <location>
        <begin position="105"/>
        <end position="121"/>
    </location>
</feature>
<organism evidence="3 4">
    <name type="scientific">Owenia fusiformis</name>
    <name type="common">Polychaete worm</name>
    <dbReference type="NCBI Taxonomy" id="6347"/>
    <lineage>
        <taxon>Eukaryota</taxon>
        <taxon>Metazoa</taxon>
        <taxon>Spiralia</taxon>
        <taxon>Lophotrochozoa</taxon>
        <taxon>Annelida</taxon>
        <taxon>Polychaeta</taxon>
        <taxon>Sedentaria</taxon>
        <taxon>Canalipalpata</taxon>
        <taxon>Sabellida</taxon>
        <taxon>Oweniida</taxon>
        <taxon>Oweniidae</taxon>
        <taxon>Owenia</taxon>
    </lineage>
</organism>
<gene>
    <name evidence="3" type="ORF">OFUS_LOCUS795</name>
</gene>
<feature type="compositionally biased region" description="Basic and acidic residues" evidence="1">
    <location>
        <begin position="3715"/>
        <end position="3739"/>
    </location>
</feature>
<feature type="compositionally biased region" description="Basic and acidic residues" evidence="1">
    <location>
        <begin position="2140"/>
        <end position="2150"/>
    </location>
</feature>
<sequence length="4011" mass="446903">MFKIESYITPLLMGYVDRYVKLRHEDFQLSLWGGDAVLNQLDLRLDAIEHAINLPITIKSGHIHELRIHVPWTKLGSEPVVITINTIECILKLRDSAYNDRDSSSSKSSKTIPKSSSTQSLKKSRSRSDENLPPGYIQSITNRIVNNVNIVINNLILKFVEDDIVLSLNVKSAECYAVNSDWARSFIDLTPEDLVLRRMFNFHDLTVCLDKRNASGKIETYQDPLLYRCSLSCRIHMMFDSLNAKIPSAIKFNVLCEKLDLSMTDTQLPMFCRLLELVIALYYGTLELPGLDSQTEADTTMTTETDVDTGQPVEADTPEGEEGEGWGSWAWSYVPAILPPGEEEQDDQSVRKKPQPLILEIGGYITKAEVVFKLSEIVQETTYFGPQKTIFRPFACMEGEAITVEILLKGLEFFNAHFGITGLRIFSQGECVCGVQDGENVPDPYFFNGGVKFEETKPVNYLSNSLFDPNGAENQMTKHDYIFDTEKHLEKYTEHFALQRFGAFWLDYLYTMEQVEDRSMSSRSSTTSVDDPNVKEASQNKFLIGPAHLKVTSSMMHRLKTFLYFANNHEYEPYSKVKEEIVDESRQPPSIEEVKSLEEFIPTRTLHVTFLNSTISYVAADHKQCNVNVARTTTPRKSRKGKKVRIEEPAKPALHVLPALVLQAERLDLQTTSAMYARKLVRMVSKISTPSGNLLHHCHKHIYLKVFGLQVGLACMDTGGQMSPALNLLQPCSFAIYWKTLVLPMYWKNPHQTKSEVMYEVLKLQVNMTRAQAMLAHYIIHTWSLPNPYPQKLLQSSLLEDVFQPSAKNFPNGQPILEAQILGIDIKQAKTKVVRSYNGTVASIYVALRSLESKSETVTPIFMGPVKTTGVSSKDYSISTEVRPDVTQRQNELLNFTAQITRENTLEVPAVFLVNVQGVCASLDPLLYTWLAYIPHTLLVTPPPERANISIDAALARAATPLKNGTSQESVKSSSNLTSKTPSQTPTQTATKSVPKTTSQPTAEKTEGVTNRPISRLLADWFPTLRMLEVQIEIQPCCIIAPTQHIRLPGVAPSIPIDMQAVFKTGEMLNTLVVALPYITVVSNGHKGLDALQEIPMRNLGHSIAGDRLPWTIKLQDASIYSLHSQTVSHFVVKPVSVTSTVAVTTKYLPPTSENLAALGLCVHSHMEGVYGGVGKLQIETVADLVTQFTSTAFAFQKSLSAIYKLTASSKPDTASSEPEAPSIQYPQISANSSSQVEHIDVVITDTSLTETSRAGSPTKDIDGAVDDAGKIKLSLWLQWTLPKLKWKIYSLDNSKREMHIAVCLEDVTLSLDAQYIYTKCHSKFGTINISHFVKSGDTWCCGQYEGTILSCDGKLSRDVEIVTNKLWSSSHQPMPNIFMADSKPRDKAHGFMSCTFTRALQRDVHKKQKKLNLIPDETDEASAEGEKKYLMELVVNTQPCDIVLYTPAVINALKIFNIKANSGNSSPIPKDTHHQESQTRSDLPILTSSNIPLFFLNSSNIRVFIPKCEPNSKENADEPTMESESVDSGIKSMSSTRPIVKVTTEHDMCVMQLNTVSVVPQADNPLPRVIVNKDVYRRALHAGLTIQNGSDVEDRQYQLDISGLSLCTGCWCDFVLLSNKTTNEVSGIVVQNPALEWNTRIAREEREACRLIPIAAAFDLRVVAAPPIVYQPPVGPDKPKQQPILVCGYSLEMNATSDLDFYISTNQLHLLHTTLMNNIQCVTSVQPKADIDTVDPQEDTVTDWVMIEESTTGGDSTPRRSSQETMASQPSNKTTLASMLHSHNFTPFNVLLTAGKISFMVYKHKKCVQQSGASSPISDDLETTICELERNFGGQSMGDVLKDNTKSQLDHETVPYMYAYFSQPHSVISCQTNCQKVELSCYDITIRGPDAGHKFSDESKLIPEALDFPIHWIETRPGEVDSKTGVPPSLYTLTLTGFFNGAAEIQLDIGRPLKLLLSSARLDHMSDIVADIFPEPVVRRPTRQPKPESHSSAHQSSRPMYMQLFELISSVKVNTVQLVAAYDTISALGNAAGVQCGLSELCGSFNLTDDAVSPAIQTNISLHNLLVSTRYCDKSRPLIGPLMANIDVNATWCQHSGSENLPKIVLILDLGAVQMYFGQEHVLCTDVLLKEIQNAFKKASENKKTESKSSPRTKKKAKQQAESPQANTTSEDDLRSERFELIVVEDEIDQKSHEMLPQPAEILSYEYSIHGSLTWCYNEPRVITRLEVHPVPFTLPPNAGQFIMDETATVPCMLQYMDPISHEFLDFRDLHLSENTVHTVDLPPVTKAFNADLVPASVWRIQIWPELQTEEYGQVPEVNPRILLGSIQLDSCFLPAQVPTIQLAIAADLAQLRLSNHFKHLPKDVPSKLHPFEFDSTMPQDQEFAVVTIDGPTVSLAQIQGIHSRLMLDGSMSVQCDVLEYKYLTLQTLLEPVRLELQATHIDSTENAKVECSVGVDPLCVKVGPSTVHTLHVASQAWDQLYKTNGSLPVMNYIIVCNDTQDALRFGQVDTDECVVIQSRQMHSYSWRSHRAQRGLKVCVEGMGWKWSDPFNVDTNGTVVRVIENKSTKATLIIHIKQLSNVQKQITITGQLITTSRLTEHLEVKLLTQKDSRDTCIVVGAKQTAPSFIIEHGEIKGLKVRLMGQKMAWSREIAVTGADMKEKRMIKLQLHDKSQYLHVWCQVFCQHFKESSQYCVLFSPLFVARSRLPQPLFVNVETPRLKSSHQMELLGRGREQQLNVLSGDVTHHLTFQLGPTAKKSSPHVDLSVNCLDQQQYKTVENPSIESICYDWDKQDSAGRDMWPYTDIQSNEEPPSELGYLHSEPVSMPNTRTVLPESMRSPHVAMTMQSVVKVVPDIMARHIEETQDFDQPDIQLNITKQQYWVGCQTILLDVAPPWLLVNHTPIDLTLVESSEVIWHIGKGKTMAPPYLQSPFRLGIQVKDTLYTTDPVELSSQDPSTRRYLPNIQGVLYLEGTTTVVTHIREKNLPVKVCFLTLTSVMKQGLRVITVQPKYQFVNSSQHPLYAACYTIPQAQGRVYLDPSQKGTDITTIDGSNGDTSAPLLFWTLPHMNQSDLPSTDTTDFVQYIILTHGHKRTDIPEFKQWSWPIRIKDTANGTLTTVSVPGLSSETDMTPYNISMHLNDGISFMVASVNCDSAMKIQNNCDVPLSFGQSVMTISLPDTTVHEEMELVTNLPVVPPHSAIYYTYPHSTQTFPELPSGDTGPRLHLSDGKMSSKNKLWSQGIDVSAEQDMFVTIPDACDVKVHIERSGLRVLVTIDPINRAEVSAREIRSRIKGRESSVVTVESPTETFITPPTTPQGSIIASEEKISSRSMTPSYITPPTSPRDNTPQRSSSPEDTQIPPKSAKHESKQNKAKTLSLSLSAFFKQISIALRNEKETVTTEILRASFDEVSLFYYPVKPVQHYGKPIEQHKQILAVCIENIQLDNQLYPEGRFDFPVVMLHQNAARFDNKAPISDTYKKLQEVKERSLVFMEVVFHEDEGTQALSVLGVDISMQPVTLFLEDIFVYDIIKHLDTFIPTKLTRSPTANKNKTPAVIPRAVRCADRGLTHPIKLEYIRIQPMNLLLSVHASLKLYIASDQTPLSFGSFEKRNVYTNSQQLVQTLTMHYASGALFKAGQVVGSLEMLGNPTGLLRNIGTGVADFVRLPYEGLTKGPGAFVNGVTHGMASLVMHISAGTLTSITNFASSVSRNMERLSMDTDHQERLQESRRQRPEKVTDGLKQGLSGFGISLLGAIAGIADQPIQEMTRRGDTERRTSASKTAVGVVAGVGKGLMGVVTKPIGGAAEFVSQTGQGLLLGAGLSKYPTVRCATDTEYVESNINSDTKYPWKMLQNLVNTDVIMSLDASQTTLSGSHLPTILLLTQDILFVVGFLEDSQLQAFSVTEVNLEANTKNASVIYIKAKGQPNSHEKSEVDESKISKDRIAEFIDHTSGYISQGQSSIASCDSQSDVSSLILGNGRYEFHIDPRLRTLFMGQFKIAQDKINKKGFVL</sequence>
<dbReference type="InterPro" id="IPR039782">
    <property type="entry name" value="VPS13B"/>
</dbReference>
<evidence type="ECO:0000256" key="1">
    <source>
        <dbReference type="SAM" id="MobiDB-lite"/>
    </source>
</evidence>
<dbReference type="Pfam" id="PF12624">
    <property type="entry name" value="VPS13_N"/>
    <property type="match status" value="1"/>
</dbReference>
<feature type="region of interest" description="Disordered" evidence="1">
    <location>
        <begin position="1750"/>
        <end position="1771"/>
    </location>
</feature>
<dbReference type="PANTHER" id="PTHR12517">
    <property type="entry name" value="VACUOLAR PROTEIN SORTING-ASSOCIATED PROTEIN 13B"/>
    <property type="match status" value="1"/>
</dbReference>
<feature type="region of interest" description="Disordered" evidence="1">
    <location>
        <begin position="1511"/>
        <end position="1531"/>
    </location>
</feature>
<feature type="compositionally biased region" description="Low complexity" evidence="1">
    <location>
        <begin position="978"/>
        <end position="992"/>
    </location>
</feature>
<feature type="region of interest" description="Disordered" evidence="1">
    <location>
        <begin position="99"/>
        <end position="132"/>
    </location>
</feature>
<dbReference type="Proteomes" id="UP000749559">
    <property type="component" value="Unassembled WGS sequence"/>
</dbReference>
<protein>
    <recommendedName>
        <fullName evidence="2">Chorein N-terminal domain-containing protein</fullName>
    </recommendedName>
</protein>
<feature type="compositionally biased region" description="Polar residues" evidence="1">
    <location>
        <begin position="994"/>
        <end position="1010"/>
    </location>
</feature>
<feature type="region of interest" description="Disordered" evidence="1">
    <location>
        <begin position="962"/>
        <end position="1010"/>
    </location>
</feature>
<feature type="domain" description="Chorein N-terminal" evidence="2">
    <location>
        <begin position="5"/>
        <end position="284"/>
    </location>
</feature>
<dbReference type="PANTHER" id="PTHR12517:SF0">
    <property type="entry name" value="INTERMEMBRANE LIPID TRANSFER PROTEIN VPS13B"/>
    <property type="match status" value="1"/>
</dbReference>